<keyword evidence="2" id="KW-1185">Reference proteome</keyword>
<reference evidence="2" key="1">
    <citation type="submission" date="2017-03" db="EMBL/GenBank/DDBJ databases">
        <title>Phytopthora megakarya and P. palmivora, two closely related causual agents of cacao black pod achieved similar genome size and gene model numbers by different mechanisms.</title>
        <authorList>
            <person name="Ali S."/>
            <person name="Shao J."/>
            <person name="Larry D.J."/>
            <person name="Kronmiller B."/>
            <person name="Shen D."/>
            <person name="Strem M.D."/>
            <person name="Melnick R.L."/>
            <person name="Guiltinan M.J."/>
            <person name="Tyler B.M."/>
            <person name="Meinhardt L.W."/>
            <person name="Bailey B.A."/>
        </authorList>
    </citation>
    <scope>NUCLEOTIDE SEQUENCE [LARGE SCALE GENOMIC DNA]</scope>
    <source>
        <strain evidence="2">zdho120</strain>
    </source>
</reference>
<gene>
    <name evidence="1" type="ORF">PHMEG_00017740</name>
</gene>
<accession>A0A225VY77</accession>
<protein>
    <submittedName>
        <fullName evidence="1">Pol Polyprotein</fullName>
    </submittedName>
</protein>
<sequence>MTGVRYLGPTEVVKYLGILFGQNVSNEQLLAQLNARFYRFVVWGRRARTYQGRLLLVHTVTLSTLWHFTPRARPLLAEGLSGP</sequence>
<comment type="caution">
    <text evidence="1">The sequence shown here is derived from an EMBL/GenBank/DDBJ whole genome shotgun (WGS) entry which is preliminary data.</text>
</comment>
<organism evidence="1 2">
    <name type="scientific">Phytophthora megakarya</name>
    <dbReference type="NCBI Taxonomy" id="4795"/>
    <lineage>
        <taxon>Eukaryota</taxon>
        <taxon>Sar</taxon>
        <taxon>Stramenopiles</taxon>
        <taxon>Oomycota</taxon>
        <taxon>Peronosporomycetes</taxon>
        <taxon>Peronosporales</taxon>
        <taxon>Peronosporaceae</taxon>
        <taxon>Phytophthora</taxon>
    </lineage>
</organism>
<dbReference type="AlphaFoldDB" id="A0A225VY77"/>
<dbReference type="Proteomes" id="UP000198211">
    <property type="component" value="Unassembled WGS sequence"/>
</dbReference>
<dbReference type="OrthoDB" id="121889at2759"/>
<proteinExistence type="predicted"/>
<name>A0A225VY77_9STRA</name>
<evidence type="ECO:0000313" key="1">
    <source>
        <dbReference type="EMBL" id="OWZ09540.1"/>
    </source>
</evidence>
<evidence type="ECO:0000313" key="2">
    <source>
        <dbReference type="Proteomes" id="UP000198211"/>
    </source>
</evidence>
<dbReference type="EMBL" id="NBNE01002751">
    <property type="protein sequence ID" value="OWZ09540.1"/>
    <property type="molecule type" value="Genomic_DNA"/>
</dbReference>